<evidence type="ECO:0000256" key="3">
    <source>
        <dbReference type="ARBA" id="ARBA00022475"/>
    </source>
</evidence>
<proteinExistence type="inferred from homology"/>
<keyword evidence="6 9" id="KW-1133">Transmembrane helix</keyword>
<dbReference type="NCBIfam" id="TIGR00546">
    <property type="entry name" value="lnt"/>
    <property type="match status" value="1"/>
</dbReference>
<dbReference type="PROSITE" id="PS50263">
    <property type="entry name" value="CN_HYDROLASE"/>
    <property type="match status" value="1"/>
</dbReference>
<evidence type="ECO:0000256" key="5">
    <source>
        <dbReference type="ARBA" id="ARBA00022692"/>
    </source>
</evidence>
<dbReference type="KEGG" id="pmai:CF386_01140"/>
<dbReference type="GO" id="GO:0042158">
    <property type="term" value="P:lipoprotein biosynthetic process"/>
    <property type="evidence" value="ECO:0007669"/>
    <property type="project" value="UniProtKB-UniRule"/>
</dbReference>
<comment type="catalytic activity">
    <reaction evidence="9">
        <text>N-terminal S-1,2-diacyl-sn-glyceryl-L-cysteinyl-[lipoprotein] + a glycerophospholipid = N-acyl-S-1,2-diacyl-sn-glyceryl-L-cysteinyl-[lipoprotein] + a 2-acyl-sn-glycero-3-phospholipid + H(+)</text>
        <dbReference type="Rhea" id="RHEA:48228"/>
        <dbReference type="Rhea" id="RHEA-COMP:14681"/>
        <dbReference type="Rhea" id="RHEA-COMP:14684"/>
        <dbReference type="ChEBI" id="CHEBI:15378"/>
        <dbReference type="ChEBI" id="CHEBI:136912"/>
        <dbReference type="ChEBI" id="CHEBI:140656"/>
        <dbReference type="ChEBI" id="CHEBI:140657"/>
        <dbReference type="ChEBI" id="CHEBI:140660"/>
        <dbReference type="EC" id="2.3.1.269"/>
    </reaction>
</comment>
<keyword evidence="4 9" id="KW-0808">Transferase</keyword>
<dbReference type="Pfam" id="PF20154">
    <property type="entry name" value="LNT_N"/>
    <property type="match status" value="1"/>
</dbReference>
<sequence length="512" mass="58657">MFKYNKLVLILFSFISGAISTLSFAPYSLWFCSFISIFILLAILDKSKTNKNAFSIGFFWGLGQFYTGVSWIWVSMHLYGGMSWYINIFLISALIFYLSVYPALFGYFYNKLKKRNYLNYLVIAPLLWILQEQLRGHLFTGFPWLSLGYSQINSPISSLAPIIGVTGLSYLVIFISGFLLLFSKTRNLKVWVTIIPIVCITIVFYNKVWTTPKENKKFQVYLIQGDIKQSTKWDPDYISQSIEKYINLTIDSIIKMKKQKSNHVPAIIIWPEAALSIPENQISSTIKEINSIGNKNNVVILTGSIYSHNGKFYNSIIALGSKNQTNNNEYQRYMKHHLLPFGEYVPFSNLLRKLGPFFNLPMSDFTPGKYKQNNFNANGIIISADLCYEILFPEQIRNNVNSDTDVLLTLSDDTWFGKSIGPSQHMQIAQMRALELGKPLLRGTNSGITAVVNIHGKIEKRLPMFKTDILQAEVMPYEGMTPYGKFGYLLTSVFILLNIFWGLIFSRFFNCK</sequence>
<feature type="transmembrane region" description="Helical" evidence="9">
    <location>
        <begin position="486"/>
        <end position="509"/>
    </location>
</feature>
<keyword evidence="5 9" id="KW-0812">Transmembrane</keyword>
<evidence type="ECO:0000259" key="10">
    <source>
        <dbReference type="PROSITE" id="PS50263"/>
    </source>
</evidence>
<accession>A0A220VBR6</accession>
<dbReference type="Pfam" id="PF00795">
    <property type="entry name" value="CN_hydrolase"/>
    <property type="match status" value="1"/>
</dbReference>
<keyword evidence="3 9" id="KW-1003">Cell membrane</keyword>
<dbReference type="InterPro" id="IPR045378">
    <property type="entry name" value="LNT_N"/>
</dbReference>
<gene>
    <name evidence="9" type="primary">lnt</name>
    <name evidence="11" type="ORF">CF386_01140</name>
</gene>
<dbReference type="HAMAP" id="MF_01148">
    <property type="entry name" value="Lnt"/>
    <property type="match status" value="1"/>
</dbReference>
<dbReference type="InterPro" id="IPR004563">
    <property type="entry name" value="Apolipo_AcylTrfase"/>
</dbReference>
<keyword evidence="11" id="KW-0449">Lipoprotein</keyword>
<feature type="transmembrane region" description="Helical" evidence="9">
    <location>
        <begin position="117"/>
        <end position="136"/>
    </location>
</feature>
<keyword evidence="12" id="KW-1185">Reference proteome</keyword>
<evidence type="ECO:0000256" key="8">
    <source>
        <dbReference type="ARBA" id="ARBA00023315"/>
    </source>
</evidence>
<dbReference type="GO" id="GO:0005886">
    <property type="term" value="C:plasma membrane"/>
    <property type="evidence" value="ECO:0007669"/>
    <property type="project" value="UniProtKB-SubCell"/>
</dbReference>
<feature type="transmembrane region" description="Helical" evidence="9">
    <location>
        <begin position="156"/>
        <end position="181"/>
    </location>
</feature>
<feature type="domain" description="CN hydrolase" evidence="10">
    <location>
        <begin position="223"/>
        <end position="476"/>
    </location>
</feature>
<dbReference type="EC" id="2.3.1.269" evidence="9"/>
<comment type="function">
    <text evidence="9">Catalyzes the phospholipid dependent N-acylation of the N-terminal cysteine of apolipoprotein, the last step in lipoprotein maturation.</text>
</comment>
<evidence type="ECO:0000256" key="9">
    <source>
        <dbReference type="HAMAP-Rule" id="MF_01148"/>
    </source>
</evidence>
<feature type="transmembrane region" description="Helical" evidence="9">
    <location>
        <begin position="188"/>
        <end position="205"/>
    </location>
</feature>
<comment type="similarity">
    <text evidence="2 9">Belongs to the CN hydrolase family. Apolipoprotein N-acyltransferase subfamily.</text>
</comment>
<reference evidence="11 12" key="1">
    <citation type="journal article" date="2016" name="Int. J. Syst. Evol. Microbiol.">
        <title>Paraphotobacterium marinum gen. nov., sp. nov., a member of the family Vibrionaceae, isolated from surface seawater.</title>
        <authorList>
            <person name="Huang Z."/>
            <person name="Dong C."/>
            <person name="Shao Z."/>
        </authorList>
    </citation>
    <scope>NUCLEOTIDE SEQUENCE [LARGE SCALE GENOMIC DNA]</scope>
    <source>
        <strain evidence="11 12">NSCS20N07D</strain>
    </source>
</reference>
<evidence type="ECO:0000256" key="6">
    <source>
        <dbReference type="ARBA" id="ARBA00022989"/>
    </source>
</evidence>
<comment type="pathway">
    <text evidence="9">Protein modification; lipoprotein biosynthesis (N-acyl transfer).</text>
</comment>
<protein>
    <recommendedName>
        <fullName evidence="9">Apolipoprotein N-acyltransferase</fullName>
        <shortName evidence="9">ALP N-acyltransferase</shortName>
        <ecNumber evidence="9">2.3.1.269</ecNumber>
    </recommendedName>
</protein>
<dbReference type="PANTHER" id="PTHR38686:SF1">
    <property type="entry name" value="APOLIPOPROTEIN N-ACYLTRANSFERASE"/>
    <property type="match status" value="1"/>
</dbReference>
<dbReference type="InterPro" id="IPR003010">
    <property type="entry name" value="C-N_Hydrolase"/>
</dbReference>
<evidence type="ECO:0000256" key="4">
    <source>
        <dbReference type="ARBA" id="ARBA00022679"/>
    </source>
</evidence>
<comment type="subcellular location">
    <subcellularLocation>
        <location evidence="1 9">Cell membrane</location>
        <topology evidence="1 9">Multi-pass membrane protein</topology>
    </subcellularLocation>
</comment>
<dbReference type="PANTHER" id="PTHR38686">
    <property type="entry name" value="APOLIPOPROTEIN N-ACYLTRANSFERASE"/>
    <property type="match status" value="1"/>
</dbReference>
<dbReference type="GO" id="GO:0016410">
    <property type="term" value="F:N-acyltransferase activity"/>
    <property type="evidence" value="ECO:0007669"/>
    <property type="project" value="UniProtKB-UniRule"/>
</dbReference>
<dbReference type="UniPathway" id="UPA00666"/>
<dbReference type="InterPro" id="IPR036526">
    <property type="entry name" value="C-N_Hydrolase_sf"/>
</dbReference>
<keyword evidence="8 9" id="KW-0012">Acyltransferase</keyword>
<dbReference type="RefSeq" id="WP_089072689.1">
    <property type="nucleotide sequence ID" value="NZ_CBCSAM010000007.1"/>
</dbReference>
<dbReference type="SUPFAM" id="SSF56317">
    <property type="entry name" value="Carbon-nitrogen hydrolase"/>
    <property type="match status" value="1"/>
</dbReference>
<evidence type="ECO:0000256" key="1">
    <source>
        <dbReference type="ARBA" id="ARBA00004651"/>
    </source>
</evidence>
<dbReference type="Proteomes" id="UP000242175">
    <property type="component" value="Chromosome large"/>
</dbReference>
<feature type="transmembrane region" description="Helical" evidence="9">
    <location>
        <begin position="82"/>
        <end position="105"/>
    </location>
</feature>
<dbReference type="Gene3D" id="3.60.110.10">
    <property type="entry name" value="Carbon-nitrogen hydrolase"/>
    <property type="match status" value="1"/>
</dbReference>
<feature type="transmembrane region" description="Helical" evidence="9">
    <location>
        <begin position="56"/>
        <end position="76"/>
    </location>
</feature>
<evidence type="ECO:0000256" key="2">
    <source>
        <dbReference type="ARBA" id="ARBA00010065"/>
    </source>
</evidence>
<keyword evidence="7 9" id="KW-0472">Membrane</keyword>
<evidence type="ECO:0000313" key="11">
    <source>
        <dbReference type="EMBL" id="ASK77779.1"/>
    </source>
</evidence>
<dbReference type="CDD" id="cd07571">
    <property type="entry name" value="ALP_N-acyl_transferase"/>
    <property type="match status" value="1"/>
</dbReference>
<evidence type="ECO:0000256" key="7">
    <source>
        <dbReference type="ARBA" id="ARBA00023136"/>
    </source>
</evidence>
<organism evidence="11 12">
    <name type="scientific">Paraphotobacterium marinum</name>
    <dbReference type="NCBI Taxonomy" id="1755811"/>
    <lineage>
        <taxon>Bacteria</taxon>
        <taxon>Pseudomonadati</taxon>
        <taxon>Pseudomonadota</taxon>
        <taxon>Gammaproteobacteria</taxon>
        <taxon>Vibrionales</taxon>
        <taxon>Vibrionaceae</taxon>
        <taxon>Paraphotobacterium</taxon>
    </lineage>
</organism>
<dbReference type="EMBL" id="CP022355">
    <property type="protein sequence ID" value="ASK77779.1"/>
    <property type="molecule type" value="Genomic_DNA"/>
</dbReference>
<evidence type="ECO:0000313" key="12">
    <source>
        <dbReference type="Proteomes" id="UP000242175"/>
    </source>
</evidence>
<name>A0A220VBR6_9GAMM</name>
<dbReference type="AlphaFoldDB" id="A0A220VBR6"/>
<dbReference type="OrthoDB" id="9804277at2"/>
<feature type="transmembrane region" description="Helical" evidence="9">
    <location>
        <begin position="27"/>
        <end position="44"/>
    </location>
</feature>